<dbReference type="EMBL" id="FNMZ01000002">
    <property type="protein sequence ID" value="SDW84453.1"/>
    <property type="molecule type" value="Genomic_DNA"/>
</dbReference>
<feature type="compositionally biased region" description="Low complexity" evidence="1">
    <location>
        <begin position="29"/>
        <end position="43"/>
    </location>
</feature>
<reference evidence="2 3" key="1">
    <citation type="submission" date="2016-10" db="EMBL/GenBank/DDBJ databases">
        <authorList>
            <person name="de Groot N.N."/>
        </authorList>
    </citation>
    <scope>NUCLEOTIDE SEQUENCE [LARGE SCALE GENOMIC DNA]</scope>
    <source>
        <strain evidence="2 3">DSM 17890</strain>
    </source>
</reference>
<keyword evidence="3" id="KW-1185">Reference proteome</keyword>
<proteinExistence type="predicted"/>
<accession>A0A1H2WUW2</accession>
<dbReference type="STRING" id="356660.SAMN05444336_102507"/>
<evidence type="ECO:0000256" key="1">
    <source>
        <dbReference type="SAM" id="MobiDB-lite"/>
    </source>
</evidence>
<gene>
    <name evidence="2" type="ORF">SAMN05444336_102507</name>
</gene>
<dbReference type="AlphaFoldDB" id="A0A1H2WUW2"/>
<dbReference type="Proteomes" id="UP000199118">
    <property type="component" value="Unassembled WGS sequence"/>
</dbReference>
<feature type="region of interest" description="Disordered" evidence="1">
    <location>
        <begin position="1"/>
        <end position="59"/>
    </location>
</feature>
<name>A0A1H2WUW2_9RHOB</name>
<evidence type="ECO:0000313" key="3">
    <source>
        <dbReference type="Proteomes" id="UP000199118"/>
    </source>
</evidence>
<organism evidence="2 3">
    <name type="scientific">Albimonas donghaensis</name>
    <dbReference type="NCBI Taxonomy" id="356660"/>
    <lineage>
        <taxon>Bacteria</taxon>
        <taxon>Pseudomonadati</taxon>
        <taxon>Pseudomonadota</taxon>
        <taxon>Alphaproteobacteria</taxon>
        <taxon>Rhodobacterales</taxon>
        <taxon>Paracoccaceae</taxon>
        <taxon>Albimonas</taxon>
    </lineage>
</organism>
<evidence type="ECO:0000313" key="2">
    <source>
        <dbReference type="EMBL" id="SDW84453.1"/>
    </source>
</evidence>
<sequence length="59" mass="5823">MPQGEMRFECAVSHAPPPGPARRRRIDVAAGASPGSGQSAGGAMTSISPSTTSGEAVLA</sequence>
<feature type="compositionally biased region" description="Polar residues" evidence="1">
    <location>
        <begin position="45"/>
        <end position="59"/>
    </location>
</feature>
<protein>
    <submittedName>
        <fullName evidence="2">Uncharacterized protein</fullName>
    </submittedName>
</protein>